<dbReference type="Proteomes" id="UP000011939">
    <property type="component" value="Unassembled WGS sequence"/>
</dbReference>
<sequence length="39" mass="4325">MFRFGGGVKFAAESFQNLTQIYIAKSARPTLKFTASNLI</sequence>
<dbReference type="PATRIC" id="fig|1244083.3.peg.976"/>
<proteinExistence type="predicted"/>
<dbReference type="AlphaFoldDB" id="M5IKV3"/>
<evidence type="ECO:0000313" key="1">
    <source>
        <dbReference type="EMBL" id="EKU11695.1"/>
    </source>
</evidence>
<protein>
    <submittedName>
        <fullName evidence="1">Uncharacterized protein</fullName>
    </submittedName>
</protein>
<name>M5IKV3_9BACT</name>
<dbReference type="EMBL" id="AMZQ01000005">
    <property type="protein sequence ID" value="EKU11695.1"/>
    <property type="molecule type" value="Genomic_DNA"/>
</dbReference>
<comment type="caution">
    <text evidence="1">The sequence shown here is derived from an EMBL/GenBank/DDBJ whole genome shotgun (WGS) entry which is preliminary data.</text>
</comment>
<dbReference type="STRING" id="1244083.CSUNSWCD_1733"/>
<gene>
    <name evidence="1" type="ORF">CSUNSWCD_1733</name>
</gene>
<reference evidence="1 2" key="1">
    <citation type="journal article" date="2013" name="Genome Announc.">
        <title>Genome Sequence of Campylobacter showae UNSWCD, Isolated from a Patient with Crohn's Disease.</title>
        <authorList>
            <person name="Tay A.P."/>
            <person name="Kaakoush N.O."/>
            <person name="Deshpande N.P."/>
            <person name="Chen Z."/>
            <person name="Mitchell H."/>
            <person name="Wilkins M.R."/>
        </authorList>
    </citation>
    <scope>NUCLEOTIDE SEQUENCE [LARGE SCALE GENOMIC DNA]</scope>
    <source>
        <strain evidence="1 2">CSUNSWCD</strain>
    </source>
</reference>
<evidence type="ECO:0000313" key="2">
    <source>
        <dbReference type="Proteomes" id="UP000011939"/>
    </source>
</evidence>
<accession>M5IKV3</accession>
<organism evidence="1 2">
    <name type="scientific">Campylobacter showae CSUNSWCD</name>
    <dbReference type="NCBI Taxonomy" id="1244083"/>
    <lineage>
        <taxon>Bacteria</taxon>
        <taxon>Pseudomonadati</taxon>
        <taxon>Campylobacterota</taxon>
        <taxon>Epsilonproteobacteria</taxon>
        <taxon>Campylobacterales</taxon>
        <taxon>Campylobacteraceae</taxon>
        <taxon>Campylobacter</taxon>
    </lineage>
</organism>